<evidence type="ECO:0000259" key="4">
    <source>
        <dbReference type="PROSITE" id="PS50052"/>
    </source>
</evidence>
<evidence type="ECO:0000256" key="1">
    <source>
        <dbReference type="ARBA" id="ARBA00005790"/>
    </source>
</evidence>
<keyword evidence="3" id="KW-0418">Kinase</keyword>
<name>X1NQ05_9ZZZZ</name>
<dbReference type="PANTHER" id="PTHR23117:SF13">
    <property type="entry name" value="GUANYLATE KINASE"/>
    <property type="match status" value="1"/>
</dbReference>
<comment type="caution">
    <text evidence="5">The sequence shown here is derived from an EMBL/GenBank/DDBJ whole genome shotgun (WGS) entry which is preliminary data.</text>
</comment>
<dbReference type="AlphaFoldDB" id="X1NQ05"/>
<dbReference type="EMBL" id="BARV01024362">
    <property type="protein sequence ID" value="GAI46097.1"/>
    <property type="molecule type" value="Genomic_DNA"/>
</dbReference>
<evidence type="ECO:0000313" key="5">
    <source>
        <dbReference type="EMBL" id="GAI46097.1"/>
    </source>
</evidence>
<feature type="non-terminal residue" evidence="5">
    <location>
        <position position="1"/>
    </location>
</feature>
<organism evidence="5">
    <name type="scientific">marine sediment metagenome</name>
    <dbReference type="NCBI Taxonomy" id="412755"/>
    <lineage>
        <taxon>unclassified sequences</taxon>
        <taxon>metagenomes</taxon>
        <taxon>ecological metagenomes</taxon>
    </lineage>
</organism>
<protein>
    <recommendedName>
        <fullName evidence="4">Guanylate kinase-like domain-containing protein</fullName>
    </recommendedName>
</protein>
<keyword evidence="2" id="KW-0808">Transferase</keyword>
<reference evidence="5" key="1">
    <citation type="journal article" date="2014" name="Front. Microbiol.">
        <title>High frequency of phylogenetically diverse reductive dehalogenase-homologous genes in deep subseafloor sedimentary metagenomes.</title>
        <authorList>
            <person name="Kawai M."/>
            <person name="Futagami T."/>
            <person name="Toyoda A."/>
            <person name="Takaki Y."/>
            <person name="Nishi S."/>
            <person name="Hori S."/>
            <person name="Arai W."/>
            <person name="Tsubouchi T."/>
            <person name="Morono Y."/>
            <person name="Uchiyama I."/>
            <person name="Ito T."/>
            <person name="Fujiyama A."/>
            <person name="Inagaki F."/>
            <person name="Takami H."/>
        </authorList>
    </citation>
    <scope>NUCLEOTIDE SEQUENCE</scope>
    <source>
        <strain evidence="5">Expedition CK06-06</strain>
    </source>
</reference>
<dbReference type="PROSITE" id="PS50052">
    <property type="entry name" value="GUANYLATE_KINASE_2"/>
    <property type="match status" value="1"/>
</dbReference>
<evidence type="ECO:0000256" key="3">
    <source>
        <dbReference type="ARBA" id="ARBA00022777"/>
    </source>
</evidence>
<dbReference type="Gene3D" id="3.40.50.300">
    <property type="entry name" value="P-loop containing nucleotide triphosphate hydrolases"/>
    <property type="match status" value="1"/>
</dbReference>
<dbReference type="GO" id="GO:0004385">
    <property type="term" value="F:GMP kinase activity"/>
    <property type="evidence" value="ECO:0007669"/>
    <property type="project" value="TreeGrafter"/>
</dbReference>
<dbReference type="InterPro" id="IPR027417">
    <property type="entry name" value="P-loop_NTPase"/>
</dbReference>
<dbReference type="PANTHER" id="PTHR23117">
    <property type="entry name" value="GUANYLATE KINASE-RELATED"/>
    <property type="match status" value="1"/>
</dbReference>
<dbReference type="Pfam" id="PF00625">
    <property type="entry name" value="Guanylate_kin"/>
    <property type="match status" value="1"/>
</dbReference>
<feature type="domain" description="Guanylate kinase-like" evidence="4">
    <location>
        <begin position="1"/>
        <end position="84"/>
    </location>
</feature>
<proteinExistence type="inferred from homology"/>
<dbReference type="GO" id="GO:0005829">
    <property type="term" value="C:cytosol"/>
    <property type="evidence" value="ECO:0007669"/>
    <property type="project" value="TreeGrafter"/>
</dbReference>
<dbReference type="InterPro" id="IPR008145">
    <property type="entry name" value="GK/Ca_channel_bsu"/>
</dbReference>
<dbReference type="InterPro" id="IPR008144">
    <property type="entry name" value="Guanylate_kin-like_dom"/>
</dbReference>
<accession>X1NQ05</accession>
<gene>
    <name evidence="5" type="ORF">S06H3_39782</name>
</gene>
<evidence type="ECO:0000256" key="2">
    <source>
        <dbReference type="ARBA" id="ARBA00022679"/>
    </source>
</evidence>
<comment type="similarity">
    <text evidence="1">Belongs to the guanylate kinase family.</text>
</comment>
<dbReference type="SUPFAM" id="SSF52540">
    <property type="entry name" value="P-loop containing nucleoside triphosphate hydrolases"/>
    <property type="match status" value="1"/>
</dbReference>
<sequence>IDVQGAATIKKVLPQAVFIFLIPSSMEELIVRLKQRHTESPFDLSLRIKTAEEEIKQLPLFDYVVMNKQGEIDLAVSDIKAIITAEKCRVTPREITL</sequence>